<reference evidence="1 2" key="1">
    <citation type="submission" date="2019-02" db="EMBL/GenBank/DDBJ databases">
        <title>Genomic Encyclopedia of Type Strains, Phase IV (KMG-IV): sequencing the most valuable type-strain genomes for metagenomic binning, comparative biology and taxonomic classification.</title>
        <authorList>
            <person name="Goeker M."/>
        </authorList>
    </citation>
    <scope>NUCLEOTIDE SEQUENCE [LARGE SCALE GENOMIC DNA]</scope>
    <source>
        <strain evidence="1 2">DSM 105135</strain>
    </source>
</reference>
<comment type="caution">
    <text evidence="1">The sequence shown here is derived from an EMBL/GenBank/DDBJ whole genome shotgun (WGS) entry which is preliminary data.</text>
</comment>
<dbReference type="EMBL" id="SHKX01000013">
    <property type="protein sequence ID" value="RZU38498.1"/>
    <property type="molecule type" value="Genomic_DNA"/>
</dbReference>
<sequence length="101" mass="11430">MVDYAQRQQSGCELDPGLHEERLLGLLGSREQVLQHQQQESDCRVNVRLRREELLLAQANAGVMDELEKQSAQAWLRLRAVQEQQDIFEAQSRGAGDDGQG</sequence>
<accession>A0A4Q7YME6</accession>
<gene>
    <name evidence="1" type="ORF">EV700_2432</name>
</gene>
<name>A0A4Q7YME6_9GAMM</name>
<dbReference type="AlphaFoldDB" id="A0A4Q7YME6"/>
<evidence type="ECO:0000313" key="1">
    <source>
        <dbReference type="EMBL" id="RZU38498.1"/>
    </source>
</evidence>
<organism evidence="1 2">
    <name type="scientific">Fluviicoccus keumensis</name>
    <dbReference type="NCBI Taxonomy" id="1435465"/>
    <lineage>
        <taxon>Bacteria</taxon>
        <taxon>Pseudomonadati</taxon>
        <taxon>Pseudomonadota</taxon>
        <taxon>Gammaproteobacteria</taxon>
        <taxon>Moraxellales</taxon>
        <taxon>Moraxellaceae</taxon>
        <taxon>Fluviicoccus</taxon>
    </lineage>
</organism>
<evidence type="ECO:0000313" key="2">
    <source>
        <dbReference type="Proteomes" id="UP000292423"/>
    </source>
</evidence>
<dbReference type="Proteomes" id="UP000292423">
    <property type="component" value="Unassembled WGS sequence"/>
</dbReference>
<keyword evidence="2" id="KW-1185">Reference proteome</keyword>
<protein>
    <submittedName>
        <fullName evidence="1">Uncharacterized protein</fullName>
    </submittedName>
</protein>
<proteinExistence type="predicted"/>